<evidence type="ECO:0000313" key="1">
    <source>
        <dbReference type="EMBL" id="JAE26908.1"/>
    </source>
</evidence>
<dbReference type="EMBL" id="GBRH01170988">
    <property type="protein sequence ID" value="JAE26908.1"/>
    <property type="molecule type" value="Transcribed_RNA"/>
</dbReference>
<name>A0A0A9H216_ARUDO</name>
<sequence>MTRFMCDEGEKLLGRKEHGVLCHGRTAPASLSALAISGRLSWVRE</sequence>
<proteinExistence type="predicted"/>
<organism evidence="1">
    <name type="scientific">Arundo donax</name>
    <name type="common">Giant reed</name>
    <name type="synonym">Donax arundinaceus</name>
    <dbReference type="NCBI Taxonomy" id="35708"/>
    <lineage>
        <taxon>Eukaryota</taxon>
        <taxon>Viridiplantae</taxon>
        <taxon>Streptophyta</taxon>
        <taxon>Embryophyta</taxon>
        <taxon>Tracheophyta</taxon>
        <taxon>Spermatophyta</taxon>
        <taxon>Magnoliopsida</taxon>
        <taxon>Liliopsida</taxon>
        <taxon>Poales</taxon>
        <taxon>Poaceae</taxon>
        <taxon>PACMAD clade</taxon>
        <taxon>Arundinoideae</taxon>
        <taxon>Arundineae</taxon>
        <taxon>Arundo</taxon>
    </lineage>
</organism>
<reference evidence="1" key="1">
    <citation type="submission" date="2014-09" db="EMBL/GenBank/DDBJ databases">
        <authorList>
            <person name="Magalhaes I.L.F."/>
            <person name="Oliveira U."/>
            <person name="Santos F.R."/>
            <person name="Vidigal T.H.D.A."/>
            <person name="Brescovit A.D."/>
            <person name="Santos A.J."/>
        </authorList>
    </citation>
    <scope>NUCLEOTIDE SEQUENCE</scope>
    <source>
        <tissue evidence="1">Shoot tissue taken approximately 20 cm above the soil surface</tissue>
    </source>
</reference>
<protein>
    <submittedName>
        <fullName evidence="1">Uncharacterized protein</fullName>
    </submittedName>
</protein>
<dbReference type="AlphaFoldDB" id="A0A0A9H216"/>
<reference evidence="1" key="2">
    <citation type="journal article" date="2015" name="Data Brief">
        <title>Shoot transcriptome of the giant reed, Arundo donax.</title>
        <authorList>
            <person name="Barrero R.A."/>
            <person name="Guerrero F.D."/>
            <person name="Moolhuijzen P."/>
            <person name="Goolsby J.A."/>
            <person name="Tidwell J."/>
            <person name="Bellgard S.E."/>
            <person name="Bellgard M.I."/>
        </authorList>
    </citation>
    <scope>NUCLEOTIDE SEQUENCE</scope>
    <source>
        <tissue evidence="1">Shoot tissue taken approximately 20 cm above the soil surface</tissue>
    </source>
</reference>
<accession>A0A0A9H216</accession>